<gene>
    <name evidence="4" type="ORF">NP233_g12311</name>
</gene>
<comment type="similarity">
    <text evidence="1">Belongs to the FAN1 family.</text>
</comment>
<keyword evidence="5" id="KW-1185">Reference proteome</keyword>
<feature type="region of interest" description="Disordered" evidence="2">
    <location>
        <begin position="643"/>
        <end position="664"/>
    </location>
</feature>
<keyword evidence="1" id="KW-0234">DNA repair</keyword>
<dbReference type="GO" id="GO:0008409">
    <property type="term" value="F:5'-3' exonuclease activity"/>
    <property type="evidence" value="ECO:0007669"/>
    <property type="project" value="TreeGrafter"/>
</dbReference>
<dbReference type="PANTHER" id="PTHR15749">
    <property type="entry name" value="FANCONI-ASSOCIATED NUCLEASE 1"/>
    <property type="match status" value="1"/>
</dbReference>
<evidence type="ECO:0000313" key="5">
    <source>
        <dbReference type="Proteomes" id="UP001213000"/>
    </source>
</evidence>
<reference evidence="4" key="1">
    <citation type="submission" date="2022-07" db="EMBL/GenBank/DDBJ databases">
        <title>Genome Sequence of Leucocoprinus birnbaumii.</title>
        <authorList>
            <person name="Buettner E."/>
        </authorList>
    </citation>
    <scope>NUCLEOTIDE SEQUENCE</scope>
    <source>
        <strain evidence="4">VT141</strain>
    </source>
</reference>
<feature type="region of interest" description="Disordered" evidence="2">
    <location>
        <begin position="138"/>
        <end position="164"/>
    </location>
</feature>
<evidence type="ECO:0000256" key="1">
    <source>
        <dbReference type="RuleBase" id="RU365033"/>
    </source>
</evidence>
<dbReference type="EC" id="3.1.4.1" evidence="1"/>
<dbReference type="Pfam" id="PF21315">
    <property type="entry name" value="FAN1_HTH"/>
    <property type="match status" value="1"/>
</dbReference>
<feature type="compositionally biased region" description="Low complexity" evidence="2">
    <location>
        <begin position="464"/>
        <end position="476"/>
    </location>
</feature>
<dbReference type="GO" id="GO:0004528">
    <property type="term" value="F:phosphodiesterase I activity"/>
    <property type="evidence" value="ECO:0007669"/>
    <property type="project" value="UniProtKB-EC"/>
</dbReference>
<evidence type="ECO:0000313" key="4">
    <source>
        <dbReference type="EMBL" id="KAJ3554977.1"/>
    </source>
</evidence>
<organism evidence="4 5">
    <name type="scientific">Leucocoprinus birnbaumii</name>
    <dbReference type="NCBI Taxonomy" id="56174"/>
    <lineage>
        <taxon>Eukaryota</taxon>
        <taxon>Fungi</taxon>
        <taxon>Dikarya</taxon>
        <taxon>Basidiomycota</taxon>
        <taxon>Agaricomycotina</taxon>
        <taxon>Agaricomycetes</taxon>
        <taxon>Agaricomycetidae</taxon>
        <taxon>Agaricales</taxon>
        <taxon>Agaricineae</taxon>
        <taxon>Agaricaceae</taxon>
        <taxon>Leucocoprinus</taxon>
    </lineage>
</organism>
<keyword evidence="1" id="KW-0540">Nuclease</keyword>
<dbReference type="AlphaFoldDB" id="A0AAD5YN64"/>
<feature type="compositionally biased region" description="Polar residues" evidence="2">
    <location>
        <begin position="643"/>
        <end position="652"/>
    </location>
</feature>
<feature type="region of interest" description="Disordered" evidence="2">
    <location>
        <begin position="446"/>
        <end position="515"/>
    </location>
</feature>
<dbReference type="GO" id="GO:0070336">
    <property type="term" value="F:flap-structured DNA binding"/>
    <property type="evidence" value="ECO:0007669"/>
    <property type="project" value="TreeGrafter"/>
</dbReference>
<dbReference type="Proteomes" id="UP001213000">
    <property type="component" value="Unassembled WGS sequence"/>
</dbReference>
<keyword evidence="1" id="KW-0227">DNA damage</keyword>
<dbReference type="PANTHER" id="PTHR15749:SF4">
    <property type="entry name" value="FANCONI-ASSOCIATED NUCLEASE 1"/>
    <property type="match status" value="1"/>
</dbReference>
<dbReference type="InterPro" id="IPR049125">
    <property type="entry name" value="FAN1-like_WH"/>
</dbReference>
<sequence>MSRFNSAGKDFWANVFGHKEPEQFEKELESLDEKSLESRKVGKKFKGPSLYVKVFEDMVNVIMEKETHLLSDEEWDVLKVYRKLDYRARYLLVRLVFRQPDWHALSSLDKYAAEIGEDELAEALKMLCVPVKDLKLREDRDSSPTASPDPGVKQEIEEEDSLPSSVLPVVKQEIKEEDTLPPPLLPKAKQEIKEEKMKLKVEEKEIIDLVSDDDEEIPNPPLRLGLTQQPAQTQSFTIQKPTIKISEQEIEEPVVDPQNLVFDYLFRDQSTMTVREALTRLTLPELREIQRMVKVGNSNMRKELLINAMINNAAGQKTLPSAIAKKQSGKSGKKQAYDGMVQTQLSFGQKPKDLSQMKRLREMALARLGPCVKINPNLYWLVGRLHIIAYRGTEKPTKLCLPALLAGFKKWNFPEYRYERTGSIWPTRQELLEYEEALYLDVEMENPPEDASTTANSTAETRLKTPSTPAKAPSTPLKTSKTEQAAGTPKTEEEEQSSSMQTNDDDYEAKGSQTVQRARHATKLYKECIEAKWKALLVRKDSEKGKEVMRASGLERFEAGHVYTRMVHKAATAYGLLKEHGKELAILGKLLEQTHWRKGKRAAWYERRALILEKYIGTDLEIIKNGILQALADEYTGLSICQTQFSPSTGQNTEEDEAAPREMD</sequence>
<accession>A0AAD5YN64</accession>
<name>A0AAD5YN64_9AGAR</name>
<comment type="catalytic activity">
    <reaction evidence="1">
        <text>Hydrolytically removes 5'-nucleotides successively from the 3'-hydroxy termini of 3'-hydroxy-terminated oligonucleotides.</text>
        <dbReference type="EC" id="3.1.4.1"/>
    </reaction>
</comment>
<evidence type="ECO:0000259" key="3">
    <source>
        <dbReference type="Pfam" id="PF21315"/>
    </source>
</evidence>
<comment type="cofactor">
    <cofactor evidence="1">
        <name>Mg(2+)</name>
        <dbReference type="ChEBI" id="CHEBI:18420"/>
    </cofactor>
    <cofactor evidence="1">
        <name>Mn(2+)</name>
        <dbReference type="ChEBI" id="CHEBI:29035"/>
    </cofactor>
</comment>
<dbReference type="GO" id="GO:0005634">
    <property type="term" value="C:nucleus"/>
    <property type="evidence" value="ECO:0007669"/>
    <property type="project" value="UniProtKB-SubCell"/>
</dbReference>
<comment type="function">
    <text evidence="1">Nuclease required for the repair of DNA interstrand cross-links (ICL). Acts as a 5'-3' exonuclease that anchors at a cut end of DNA and cleaves DNA successively at every third nucleotide, allowing to excise an ICL from one strand through flanking incisions.</text>
</comment>
<feature type="compositionally biased region" description="Polar residues" evidence="2">
    <location>
        <begin position="451"/>
        <end position="460"/>
    </location>
</feature>
<feature type="domain" description="Fanconi-associated nuclease 1-like winged-helix" evidence="3">
    <location>
        <begin position="51"/>
        <end position="127"/>
    </location>
</feature>
<keyword evidence="1" id="KW-0460">Magnesium</keyword>
<keyword evidence="1" id="KW-0479">Metal-binding</keyword>
<dbReference type="EMBL" id="JANIEX010001731">
    <property type="protein sequence ID" value="KAJ3554977.1"/>
    <property type="molecule type" value="Genomic_DNA"/>
</dbReference>
<dbReference type="GO" id="GO:0017108">
    <property type="term" value="F:5'-flap endonuclease activity"/>
    <property type="evidence" value="ECO:0007669"/>
    <property type="project" value="TreeGrafter"/>
</dbReference>
<protein>
    <recommendedName>
        <fullName evidence="1">Fanconi-associated nuclease</fullName>
        <ecNumber evidence="1">3.1.4.1</ecNumber>
    </recommendedName>
</protein>
<dbReference type="GO" id="GO:0046872">
    <property type="term" value="F:metal ion binding"/>
    <property type="evidence" value="ECO:0007669"/>
    <property type="project" value="UniProtKB-KW"/>
</dbReference>
<keyword evidence="1" id="KW-0539">Nucleus</keyword>
<dbReference type="GO" id="GO:0036297">
    <property type="term" value="P:interstrand cross-link repair"/>
    <property type="evidence" value="ECO:0007669"/>
    <property type="project" value="InterPro"/>
</dbReference>
<dbReference type="InterPro" id="IPR033315">
    <property type="entry name" value="Fan1-like"/>
</dbReference>
<evidence type="ECO:0000256" key="2">
    <source>
        <dbReference type="SAM" id="MobiDB-lite"/>
    </source>
</evidence>
<keyword evidence="1" id="KW-0464">Manganese</keyword>
<comment type="caution">
    <text evidence="4">The sequence shown here is derived from an EMBL/GenBank/DDBJ whole genome shotgun (WGS) entry which is preliminary data.</text>
</comment>
<proteinExistence type="inferred from homology"/>
<keyword evidence="1" id="KW-0378">Hydrolase</keyword>
<comment type="subcellular location">
    <subcellularLocation>
        <location evidence="1">Nucleus</location>
    </subcellularLocation>
</comment>